<dbReference type="PANTHER" id="PTHR48063">
    <property type="entry name" value="LRR RECEPTOR-LIKE KINASE"/>
    <property type="match status" value="1"/>
</dbReference>
<evidence type="ECO:0000256" key="6">
    <source>
        <dbReference type="ARBA" id="ARBA00022737"/>
    </source>
</evidence>
<evidence type="ECO:0000256" key="10">
    <source>
        <dbReference type="SAM" id="Phobius"/>
    </source>
</evidence>
<keyword evidence="7 10" id="KW-1133">Transmembrane helix</keyword>
<dbReference type="EnsemblPlants" id="AUR62002300-RA">
    <property type="protein sequence ID" value="AUR62002300-RA:cds"/>
    <property type="gene ID" value="AUR62002300"/>
</dbReference>
<keyword evidence="3" id="KW-0433">Leucine-rich repeat</keyword>
<keyword evidence="12" id="KW-1185">Reference proteome</keyword>
<evidence type="ECO:0000256" key="2">
    <source>
        <dbReference type="ARBA" id="ARBA00022553"/>
    </source>
</evidence>
<keyword evidence="5" id="KW-0732">Signal</keyword>
<dbReference type="Gene3D" id="3.80.10.10">
    <property type="entry name" value="Ribonuclease Inhibitor"/>
    <property type="match status" value="1"/>
</dbReference>
<reference evidence="11" key="1">
    <citation type="journal article" date="2017" name="Nature">
        <title>The genome of Chenopodium quinoa.</title>
        <authorList>
            <person name="Jarvis D.E."/>
            <person name="Ho Y.S."/>
            <person name="Lightfoot D.J."/>
            <person name="Schmoeckel S.M."/>
            <person name="Li B."/>
            <person name="Borm T.J.A."/>
            <person name="Ohyanagi H."/>
            <person name="Mineta K."/>
            <person name="Michell C.T."/>
            <person name="Saber N."/>
            <person name="Kharbatia N.M."/>
            <person name="Rupper R.R."/>
            <person name="Sharp A.R."/>
            <person name="Dally N."/>
            <person name="Boughton B.A."/>
            <person name="Woo Y.H."/>
            <person name="Gao G."/>
            <person name="Schijlen E.G.W.M."/>
            <person name="Guo X."/>
            <person name="Momin A.A."/>
            <person name="Negrao S."/>
            <person name="Al-Babili S."/>
            <person name="Gehring C."/>
            <person name="Roessner U."/>
            <person name="Jung C."/>
            <person name="Murphy K."/>
            <person name="Arold S.T."/>
            <person name="Gojobori T."/>
            <person name="van der Linden C.G."/>
            <person name="van Loo E.N."/>
            <person name="Jellen E.N."/>
            <person name="Maughan P.J."/>
            <person name="Tester M."/>
        </authorList>
    </citation>
    <scope>NUCLEOTIDE SEQUENCE [LARGE SCALE GENOMIC DNA]</scope>
    <source>
        <strain evidence="11">cv. PI 614886</strain>
    </source>
</reference>
<dbReference type="FunFam" id="3.80.10.10:FF:000722">
    <property type="entry name" value="Leucine-rich repeat receptor-like protein kinase"/>
    <property type="match status" value="1"/>
</dbReference>
<evidence type="ECO:0000313" key="11">
    <source>
        <dbReference type="EnsemblPlants" id="AUR62002300-RA:cds"/>
    </source>
</evidence>
<evidence type="ECO:0000256" key="5">
    <source>
        <dbReference type="ARBA" id="ARBA00022729"/>
    </source>
</evidence>
<dbReference type="PANTHER" id="PTHR48063:SF101">
    <property type="entry name" value="LRR RECEPTOR-LIKE SERINE_THREONINE-PROTEIN KINASE FLS2"/>
    <property type="match status" value="1"/>
</dbReference>
<dbReference type="InterPro" id="IPR032675">
    <property type="entry name" value="LRR_dom_sf"/>
</dbReference>
<evidence type="ECO:0000256" key="3">
    <source>
        <dbReference type="ARBA" id="ARBA00022614"/>
    </source>
</evidence>
<dbReference type="InterPro" id="IPR046956">
    <property type="entry name" value="RLP23-like"/>
</dbReference>
<evidence type="ECO:0000256" key="1">
    <source>
        <dbReference type="ARBA" id="ARBA00004479"/>
    </source>
</evidence>
<feature type="transmembrane region" description="Helical" evidence="10">
    <location>
        <begin position="133"/>
        <end position="159"/>
    </location>
</feature>
<keyword evidence="6" id="KW-0677">Repeat</keyword>
<sequence>MLPFPAQQWEWKDMPRLVSLNLSRNSLVGSITPEIGQLTSLEVLDLSNSHLSGEIHESIAALSSLSNLDLSNNHFSGEIPKGTQLQGFSASVYAGNPQLCGAPLSNCSWDQPHHNSTRGDNTTPHDDTDDDKMFIVGLYVSVVLGFIIGFWGVCGTLVLKRSWRNAFFQFFDDMKDRFYVMVSLSIAKYKRRL</sequence>
<dbReference type="GO" id="GO:0016020">
    <property type="term" value="C:membrane"/>
    <property type="evidence" value="ECO:0007669"/>
    <property type="project" value="UniProtKB-SubCell"/>
</dbReference>
<evidence type="ECO:0000256" key="9">
    <source>
        <dbReference type="ARBA" id="ARBA00023180"/>
    </source>
</evidence>
<evidence type="ECO:0000256" key="8">
    <source>
        <dbReference type="ARBA" id="ARBA00023136"/>
    </source>
</evidence>
<dbReference type="SUPFAM" id="SSF52058">
    <property type="entry name" value="L domain-like"/>
    <property type="match status" value="1"/>
</dbReference>
<keyword evidence="9" id="KW-0325">Glycoprotein</keyword>
<keyword evidence="4 10" id="KW-0812">Transmembrane</keyword>
<evidence type="ECO:0000256" key="7">
    <source>
        <dbReference type="ARBA" id="ARBA00022989"/>
    </source>
</evidence>
<dbReference type="InterPro" id="IPR001611">
    <property type="entry name" value="Leu-rich_rpt"/>
</dbReference>
<accession>A0A803KTE2</accession>
<dbReference type="AlphaFoldDB" id="A0A803KTE2"/>
<reference evidence="11" key="2">
    <citation type="submission" date="2021-03" db="UniProtKB">
        <authorList>
            <consortium name="EnsemblPlants"/>
        </authorList>
    </citation>
    <scope>IDENTIFICATION</scope>
</reference>
<protein>
    <submittedName>
        <fullName evidence="11">Uncharacterized protein</fullName>
    </submittedName>
</protein>
<dbReference type="Pfam" id="PF13855">
    <property type="entry name" value="LRR_8"/>
    <property type="match status" value="1"/>
</dbReference>
<keyword evidence="2" id="KW-0597">Phosphoprotein</keyword>
<proteinExistence type="predicted"/>
<name>A0A803KTE2_CHEQI</name>
<organism evidence="11 12">
    <name type="scientific">Chenopodium quinoa</name>
    <name type="common">Quinoa</name>
    <dbReference type="NCBI Taxonomy" id="63459"/>
    <lineage>
        <taxon>Eukaryota</taxon>
        <taxon>Viridiplantae</taxon>
        <taxon>Streptophyta</taxon>
        <taxon>Embryophyta</taxon>
        <taxon>Tracheophyta</taxon>
        <taxon>Spermatophyta</taxon>
        <taxon>Magnoliopsida</taxon>
        <taxon>eudicotyledons</taxon>
        <taxon>Gunneridae</taxon>
        <taxon>Pentapetalae</taxon>
        <taxon>Caryophyllales</taxon>
        <taxon>Chenopodiaceae</taxon>
        <taxon>Chenopodioideae</taxon>
        <taxon>Atripliceae</taxon>
        <taxon>Chenopodium</taxon>
    </lineage>
</organism>
<keyword evidence="8 10" id="KW-0472">Membrane</keyword>
<evidence type="ECO:0000313" key="12">
    <source>
        <dbReference type="Proteomes" id="UP000596660"/>
    </source>
</evidence>
<dbReference type="PRINTS" id="PR00019">
    <property type="entry name" value="LEURICHRPT"/>
</dbReference>
<dbReference type="Gramene" id="AUR62002300-RA">
    <property type="protein sequence ID" value="AUR62002300-RA:cds"/>
    <property type="gene ID" value="AUR62002300"/>
</dbReference>
<comment type="subcellular location">
    <subcellularLocation>
        <location evidence="1">Membrane</location>
        <topology evidence="1">Single-pass type I membrane protein</topology>
    </subcellularLocation>
</comment>
<dbReference type="OMA" id="YIRAIWI"/>
<dbReference type="Proteomes" id="UP000596660">
    <property type="component" value="Unplaced"/>
</dbReference>
<evidence type="ECO:0000256" key="4">
    <source>
        <dbReference type="ARBA" id="ARBA00022692"/>
    </source>
</evidence>